<organism evidence="3 4">
    <name type="scientific">Rhodoferax koreensis</name>
    <dbReference type="NCBI Taxonomy" id="1842727"/>
    <lineage>
        <taxon>Bacteria</taxon>
        <taxon>Pseudomonadati</taxon>
        <taxon>Pseudomonadota</taxon>
        <taxon>Betaproteobacteria</taxon>
        <taxon>Burkholderiales</taxon>
        <taxon>Comamonadaceae</taxon>
        <taxon>Rhodoferax</taxon>
    </lineage>
</organism>
<dbReference type="Proteomes" id="UP000186609">
    <property type="component" value="Chromosome"/>
</dbReference>
<dbReference type="InterPro" id="IPR006143">
    <property type="entry name" value="RND_pump_MFP"/>
</dbReference>
<dbReference type="Gene3D" id="2.40.50.100">
    <property type="match status" value="1"/>
</dbReference>
<dbReference type="PANTHER" id="PTHR30469:SF15">
    <property type="entry name" value="HLYD FAMILY OF SECRETION PROTEINS"/>
    <property type="match status" value="1"/>
</dbReference>
<evidence type="ECO:0000313" key="3">
    <source>
        <dbReference type="EMBL" id="APW39619.1"/>
    </source>
</evidence>
<dbReference type="SUPFAM" id="SSF111369">
    <property type="entry name" value="HlyD-like secretion proteins"/>
    <property type="match status" value="1"/>
</dbReference>
<dbReference type="KEGG" id="rhy:RD110_22410"/>
<comment type="similarity">
    <text evidence="1">Belongs to the membrane fusion protein (MFP) (TC 8.A.1) family.</text>
</comment>
<feature type="domain" description="YknX-like C-terminal permuted SH3-like" evidence="2">
    <location>
        <begin position="296"/>
        <end position="365"/>
    </location>
</feature>
<evidence type="ECO:0000313" key="4">
    <source>
        <dbReference type="Proteomes" id="UP000186609"/>
    </source>
</evidence>
<sequence>MNIPSKPKSRRGLVIAVILLLVAAAAAFLLRPPAKEQAASTPASAMTVEVIAPERRDWSQTLQGSGPVTAWQELIVSPETGGLRVAELLVDVGDVVKRGQVLARLADDSLRVDMRKQEATVAQSRSSLDQASAYVRRANAVGTSGSLSDQQIEEYRISEATARATLQSSQADLDSVKLKLAQTRVLAPDDGVVSSKTGIAGNVVSAGTELFRLVRQGKLEWRPEFDARELASVKTGQKAELTLPSGERVNGTVRIPAPTLSTSTGRATVYVSLSGNSTARAGMFASGLIRLGTTSALTLPQTAIVMRDGRAYVYLVDANNKVSSQVVTTGRRQDDRVELLSKLASDARVVASGGAFLSEGVLVTVKPAETAR</sequence>
<proteinExistence type="inferred from homology"/>
<dbReference type="GO" id="GO:1990281">
    <property type="term" value="C:efflux pump complex"/>
    <property type="evidence" value="ECO:0007669"/>
    <property type="project" value="TreeGrafter"/>
</dbReference>
<dbReference type="OrthoDB" id="10524at2"/>
<dbReference type="AlphaFoldDB" id="A0A1P8K0U0"/>
<dbReference type="EMBL" id="CP019236">
    <property type="protein sequence ID" value="APW39619.1"/>
    <property type="molecule type" value="Genomic_DNA"/>
</dbReference>
<protein>
    <submittedName>
        <fullName evidence="3">Efflux transporter periplasmic adaptor subunit</fullName>
    </submittedName>
</protein>
<dbReference type="Gene3D" id="2.40.420.20">
    <property type="match status" value="1"/>
</dbReference>
<dbReference type="InterPro" id="IPR058637">
    <property type="entry name" value="YknX-like_C"/>
</dbReference>
<dbReference type="Gene3D" id="2.40.30.170">
    <property type="match status" value="1"/>
</dbReference>
<dbReference type="NCBIfam" id="TIGR01730">
    <property type="entry name" value="RND_mfp"/>
    <property type="match status" value="1"/>
</dbReference>
<evidence type="ECO:0000259" key="2">
    <source>
        <dbReference type="Pfam" id="PF25989"/>
    </source>
</evidence>
<gene>
    <name evidence="3" type="ORF">RD110_22410</name>
</gene>
<dbReference type="Gene3D" id="1.10.287.470">
    <property type="entry name" value="Helix hairpin bin"/>
    <property type="match status" value="1"/>
</dbReference>
<dbReference type="PANTHER" id="PTHR30469">
    <property type="entry name" value="MULTIDRUG RESISTANCE PROTEIN MDTA"/>
    <property type="match status" value="1"/>
</dbReference>
<accession>A0A1P8K0U0</accession>
<dbReference type="Pfam" id="PF25989">
    <property type="entry name" value="YknX_C"/>
    <property type="match status" value="1"/>
</dbReference>
<dbReference type="RefSeq" id="WP_076202115.1">
    <property type="nucleotide sequence ID" value="NZ_CP019236.1"/>
</dbReference>
<evidence type="ECO:0000256" key="1">
    <source>
        <dbReference type="ARBA" id="ARBA00009477"/>
    </source>
</evidence>
<dbReference type="InterPro" id="IPR006311">
    <property type="entry name" value="TAT_signal"/>
</dbReference>
<name>A0A1P8K0U0_9BURK</name>
<dbReference type="STRING" id="1842727.RD110_22410"/>
<dbReference type="PROSITE" id="PS51318">
    <property type="entry name" value="TAT"/>
    <property type="match status" value="1"/>
</dbReference>
<reference evidence="3 4" key="1">
    <citation type="submission" date="2017-01" db="EMBL/GenBank/DDBJ databases">
        <authorList>
            <person name="Mah S.A."/>
            <person name="Swanson W.J."/>
            <person name="Moy G.W."/>
            <person name="Vacquier V.D."/>
        </authorList>
    </citation>
    <scope>NUCLEOTIDE SEQUENCE [LARGE SCALE GENOMIC DNA]</scope>
    <source>
        <strain evidence="3 4">DCY110</strain>
    </source>
</reference>
<dbReference type="GO" id="GO:0015562">
    <property type="term" value="F:efflux transmembrane transporter activity"/>
    <property type="evidence" value="ECO:0007669"/>
    <property type="project" value="TreeGrafter"/>
</dbReference>
<keyword evidence="4" id="KW-1185">Reference proteome</keyword>